<evidence type="ECO:0000313" key="3">
    <source>
        <dbReference type="EMBL" id="PPK67946.1"/>
    </source>
</evidence>
<evidence type="ECO:0000313" key="4">
    <source>
        <dbReference type="Proteomes" id="UP000239203"/>
    </source>
</evidence>
<organism evidence="3 4">
    <name type="scientific">Actinokineospora auranticolor</name>
    <dbReference type="NCBI Taxonomy" id="155976"/>
    <lineage>
        <taxon>Bacteria</taxon>
        <taxon>Bacillati</taxon>
        <taxon>Actinomycetota</taxon>
        <taxon>Actinomycetes</taxon>
        <taxon>Pseudonocardiales</taxon>
        <taxon>Pseudonocardiaceae</taxon>
        <taxon>Actinokineospora</taxon>
    </lineage>
</organism>
<feature type="signal peptide" evidence="1">
    <location>
        <begin position="1"/>
        <end position="24"/>
    </location>
</feature>
<sequence>MGQRRVVVGVAVAGVAVLMSSLGACSLANQRFTDDAGVDQTIRTVRIATDAGAVTLRTGTSTTVRRTVSYRDDKPGVTHRVEGDALVLGSCPVRHCEVDYEVVVPAGVSISGEVDAGAVDLEGASAVNLRSGAGEVKVRKVSGSVNVVADAGRVDLVGIGGAVAVESQAGAVSVRDVAGDATVRADSGKVEALGIAGKVDARSNAGGVEVRTTKAGEVRAESDSGAITITVPRGSGYRVEAGSDAGHVDNQIGNDTSAAYLVHATTNAGDVVVRFG</sequence>
<comment type="caution">
    <text evidence="3">The sequence shown here is derived from an EMBL/GenBank/DDBJ whole genome shotgun (WGS) entry which is preliminary data.</text>
</comment>
<dbReference type="PANTHER" id="PTHR34094:SF1">
    <property type="entry name" value="PROTEIN FAM185A"/>
    <property type="match status" value="1"/>
</dbReference>
<dbReference type="RefSeq" id="WP_104479231.1">
    <property type="nucleotide sequence ID" value="NZ_CP154825.1"/>
</dbReference>
<accession>A0A2S6GRY1</accession>
<dbReference type="Proteomes" id="UP000239203">
    <property type="component" value="Unassembled WGS sequence"/>
</dbReference>
<keyword evidence="4" id="KW-1185">Reference proteome</keyword>
<feature type="chain" id="PRO_5038982243" evidence="1">
    <location>
        <begin position="25"/>
        <end position="276"/>
    </location>
</feature>
<evidence type="ECO:0000259" key="2">
    <source>
        <dbReference type="Pfam" id="PF13349"/>
    </source>
</evidence>
<keyword evidence="1" id="KW-0732">Signal</keyword>
<dbReference type="PANTHER" id="PTHR34094">
    <property type="match status" value="1"/>
</dbReference>
<dbReference type="AlphaFoldDB" id="A0A2S6GRY1"/>
<dbReference type="PROSITE" id="PS51257">
    <property type="entry name" value="PROKAR_LIPOPROTEIN"/>
    <property type="match status" value="1"/>
</dbReference>
<name>A0A2S6GRY1_9PSEU</name>
<evidence type="ECO:0000256" key="1">
    <source>
        <dbReference type="SAM" id="SignalP"/>
    </source>
</evidence>
<dbReference type="Pfam" id="PF13349">
    <property type="entry name" value="DUF4097"/>
    <property type="match status" value="1"/>
</dbReference>
<reference evidence="3 4" key="1">
    <citation type="submission" date="2018-02" db="EMBL/GenBank/DDBJ databases">
        <title>Genomic Encyclopedia of Archaeal and Bacterial Type Strains, Phase II (KMG-II): from individual species to whole genera.</title>
        <authorList>
            <person name="Goeker M."/>
        </authorList>
    </citation>
    <scope>NUCLEOTIDE SEQUENCE [LARGE SCALE GENOMIC DNA]</scope>
    <source>
        <strain evidence="3 4">YU 961-1</strain>
    </source>
</reference>
<proteinExistence type="predicted"/>
<dbReference type="EMBL" id="PTIX01000006">
    <property type="protein sequence ID" value="PPK67946.1"/>
    <property type="molecule type" value="Genomic_DNA"/>
</dbReference>
<dbReference type="OrthoDB" id="4331847at2"/>
<protein>
    <submittedName>
        <fullName evidence="3">Putative adhesin</fullName>
    </submittedName>
</protein>
<gene>
    <name evidence="3" type="ORF">CLV40_106177</name>
</gene>
<feature type="domain" description="DUF4097" evidence="2">
    <location>
        <begin position="101"/>
        <end position="271"/>
    </location>
</feature>
<dbReference type="InterPro" id="IPR025164">
    <property type="entry name" value="Toastrack_DUF4097"/>
</dbReference>